<dbReference type="EMBL" id="KZ060583">
    <property type="protein sequence ID" value="PIO12087.1"/>
    <property type="molecule type" value="Genomic_DNA"/>
</dbReference>
<accession>A0A2G9Q906</accession>
<reference evidence="3" key="1">
    <citation type="journal article" date="2017" name="Nat. Commun.">
        <title>The North American bullfrog draft genome provides insight into hormonal regulation of long noncoding RNA.</title>
        <authorList>
            <person name="Hammond S.A."/>
            <person name="Warren R.L."/>
            <person name="Vandervalk B.P."/>
            <person name="Kucuk E."/>
            <person name="Khan H."/>
            <person name="Gibb E.A."/>
            <person name="Pandoh P."/>
            <person name="Kirk H."/>
            <person name="Zhao Y."/>
            <person name="Jones M."/>
            <person name="Mungall A.J."/>
            <person name="Coope R."/>
            <person name="Pleasance S."/>
            <person name="Moore R.A."/>
            <person name="Holt R.A."/>
            <person name="Round J.M."/>
            <person name="Ohora S."/>
            <person name="Walle B.V."/>
            <person name="Veldhoen N."/>
            <person name="Helbing C.C."/>
            <person name="Birol I."/>
        </authorList>
    </citation>
    <scope>NUCLEOTIDE SEQUENCE [LARGE SCALE GENOMIC DNA]</scope>
</reference>
<keyword evidence="3" id="KW-1185">Reference proteome</keyword>
<gene>
    <name evidence="2" type="ORF">AB205_0074780</name>
</gene>
<dbReference type="AlphaFoldDB" id="A0A2G9Q906"/>
<feature type="non-terminal residue" evidence="2">
    <location>
        <position position="1"/>
    </location>
</feature>
<protein>
    <submittedName>
        <fullName evidence="2">Uncharacterized protein</fullName>
    </submittedName>
</protein>
<evidence type="ECO:0000313" key="2">
    <source>
        <dbReference type="EMBL" id="PIO12087.1"/>
    </source>
</evidence>
<proteinExistence type="predicted"/>
<feature type="region of interest" description="Disordered" evidence="1">
    <location>
        <begin position="145"/>
        <end position="175"/>
    </location>
</feature>
<sequence>TTGRQLQYLQLVHCVLCTVHLKLPEDNCCCSAPINTTGRQLQYLQLLCAATSHCRLLVCQEGQQGVSRGNSAGLGDVASSSAHGHGTRLSFFLAAGRVEPQHAKDLIQWMTKPSSSSSSSLTQAQSTLSGIADANVASSLSSMASVTPSLAPPCPPEESPELFDHSVGYKLQEDA</sequence>
<organism evidence="2 3">
    <name type="scientific">Aquarana catesbeiana</name>
    <name type="common">American bullfrog</name>
    <name type="synonym">Rana catesbeiana</name>
    <dbReference type="NCBI Taxonomy" id="8400"/>
    <lineage>
        <taxon>Eukaryota</taxon>
        <taxon>Metazoa</taxon>
        <taxon>Chordata</taxon>
        <taxon>Craniata</taxon>
        <taxon>Vertebrata</taxon>
        <taxon>Euteleostomi</taxon>
        <taxon>Amphibia</taxon>
        <taxon>Batrachia</taxon>
        <taxon>Anura</taxon>
        <taxon>Neobatrachia</taxon>
        <taxon>Ranoidea</taxon>
        <taxon>Ranidae</taxon>
        <taxon>Aquarana</taxon>
    </lineage>
</organism>
<dbReference type="Proteomes" id="UP000228934">
    <property type="component" value="Unassembled WGS sequence"/>
</dbReference>
<evidence type="ECO:0000313" key="3">
    <source>
        <dbReference type="Proteomes" id="UP000228934"/>
    </source>
</evidence>
<feature type="non-terminal residue" evidence="2">
    <location>
        <position position="175"/>
    </location>
</feature>
<name>A0A2G9Q906_AQUCT</name>
<evidence type="ECO:0000256" key="1">
    <source>
        <dbReference type="SAM" id="MobiDB-lite"/>
    </source>
</evidence>